<dbReference type="PANTHER" id="PTHR30388">
    <property type="entry name" value="ALDEHYDE OXIDOREDUCTASE MOLYBDENUM COFACTOR ASSEMBLY PROTEIN"/>
    <property type="match status" value="1"/>
</dbReference>
<proteinExistence type="predicted"/>
<evidence type="ECO:0000313" key="3">
    <source>
        <dbReference type="EMBL" id="MBH0775895.1"/>
    </source>
</evidence>
<gene>
    <name evidence="3" type="ORF">IT779_06300</name>
</gene>
<name>A0A931MZ92_9NOCA</name>
<organism evidence="3 4">
    <name type="scientific">Nocardia bovistercoris</name>
    <dbReference type="NCBI Taxonomy" id="2785916"/>
    <lineage>
        <taxon>Bacteria</taxon>
        <taxon>Bacillati</taxon>
        <taxon>Actinomycetota</taxon>
        <taxon>Actinomycetes</taxon>
        <taxon>Mycobacteriales</taxon>
        <taxon>Nocardiaceae</taxon>
        <taxon>Nocardia</taxon>
    </lineage>
</organism>
<reference evidence="3" key="1">
    <citation type="submission" date="2020-11" db="EMBL/GenBank/DDBJ databases">
        <title>Nocardia NEAU-351.nov., a novel actinomycete isolated from the cow dung.</title>
        <authorList>
            <person name="Zhang X."/>
        </authorList>
    </citation>
    <scope>NUCLEOTIDE SEQUENCE</scope>
    <source>
        <strain evidence="3">NEAU-351</strain>
    </source>
</reference>
<feature type="domain" description="XdhC Rossmann" evidence="2">
    <location>
        <begin position="220"/>
        <end position="366"/>
    </location>
</feature>
<dbReference type="InterPro" id="IPR052698">
    <property type="entry name" value="MoCofactor_Util/Proc"/>
</dbReference>
<dbReference type="Proteomes" id="UP000655751">
    <property type="component" value="Unassembled WGS sequence"/>
</dbReference>
<dbReference type="InterPro" id="IPR003777">
    <property type="entry name" value="XdhC_CoxI"/>
</dbReference>
<protein>
    <submittedName>
        <fullName evidence="3">XdhC family protein</fullName>
    </submittedName>
</protein>
<dbReference type="InterPro" id="IPR027051">
    <property type="entry name" value="XdhC_Rossmann_dom"/>
</dbReference>
<dbReference type="EMBL" id="JADMLG010000002">
    <property type="protein sequence ID" value="MBH0775895.1"/>
    <property type="molecule type" value="Genomic_DNA"/>
</dbReference>
<accession>A0A931MZ92</accession>
<dbReference type="AlphaFoldDB" id="A0A931MZ92"/>
<comment type="caution">
    <text evidence="3">The sequence shown here is derived from an EMBL/GenBank/DDBJ whole genome shotgun (WGS) entry which is preliminary data.</text>
</comment>
<dbReference type="Pfam" id="PF13478">
    <property type="entry name" value="XdhC_C"/>
    <property type="match status" value="1"/>
</dbReference>
<evidence type="ECO:0000313" key="4">
    <source>
        <dbReference type="Proteomes" id="UP000655751"/>
    </source>
</evidence>
<evidence type="ECO:0000259" key="2">
    <source>
        <dbReference type="Pfam" id="PF13478"/>
    </source>
</evidence>
<sequence>MTLITNEPVALARVVETTGAGPRLPGAAMIVTNSGTVLGSLSGGCVEAAVIESARTALAEAGATLDRFDDTGEDEFAIGLPCGGEMTVFVERVDRAHLPLLHELRDTVASGHPIALATTLTERPDWTLLRPGEDVPWHGVDRDARALLRAGRSGLVGGGLAADPVGSGPFGGVPAGEPGTDEPVDRLFGGGLISNGPFGEQAERPRPLTFVHSFATPPRMILTGANDFVRALSRTGGDLGYRVTVVDARATFATRARFPAAHQVVVDWPHRYFEAELAEGRLDSRTVVCVMSHDDKFDVPMLAAALPRDLTFVGAIGSRRTHAARLALLRAAGVGEDALRRLRSPLGLDLNARTPEETAISIAAHILAVRDGGSGRPLEHLEGPIHR</sequence>
<dbReference type="PANTHER" id="PTHR30388:SF4">
    <property type="entry name" value="MOLYBDENUM COFACTOR INSERTION CHAPERONE PAOD"/>
    <property type="match status" value="1"/>
</dbReference>
<dbReference type="Pfam" id="PF02625">
    <property type="entry name" value="XdhC_CoxI"/>
    <property type="match status" value="1"/>
</dbReference>
<feature type="domain" description="XdhC- CoxI" evidence="1">
    <location>
        <begin position="6"/>
        <end position="68"/>
    </location>
</feature>
<dbReference type="Gene3D" id="3.40.50.720">
    <property type="entry name" value="NAD(P)-binding Rossmann-like Domain"/>
    <property type="match status" value="1"/>
</dbReference>
<keyword evidence="4" id="KW-1185">Reference proteome</keyword>
<evidence type="ECO:0000259" key="1">
    <source>
        <dbReference type="Pfam" id="PF02625"/>
    </source>
</evidence>